<keyword evidence="1" id="KW-0472">Membrane</keyword>
<evidence type="ECO:0000256" key="1">
    <source>
        <dbReference type="SAM" id="Phobius"/>
    </source>
</evidence>
<keyword evidence="1" id="KW-0812">Transmembrane</keyword>
<protein>
    <submittedName>
        <fullName evidence="2">Uncharacterized protein</fullName>
    </submittedName>
</protein>
<dbReference type="AlphaFoldDB" id="A0A5N5WU57"/>
<evidence type="ECO:0000313" key="3">
    <source>
        <dbReference type="Proteomes" id="UP000326565"/>
    </source>
</evidence>
<accession>A0A5N5WU57</accession>
<keyword evidence="3" id="KW-1185">Reference proteome</keyword>
<keyword evidence="1" id="KW-1133">Transmembrane helix</keyword>
<name>A0A5N5WU57_9EURO</name>
<feature type="transmembrane region" description="Helical" evidence="1">
    <location>
        <begin position="12"/>
        <end position="31"/>
    </location>
</feature>
<reference evidence="2 3" key="1">
    <citation type="submission" date="2019-04" db="EMBL/GenBank/DDBJ databases">
        <title>Friends and foes A comparative genomics study of 23 Aspergillus species from section Flavi.</title>
        <authorList>
            <consortium name="DOE Joint Genome Institute"/>
            <person name="Kjaerbolling I."/>
            <person name="Vesth T."/>
            <person name="Frisvad J.C."/>
            <person name="Nybo J.L."/>
            <person name="Theobald S."/>
            <person name="Kildgaard S."/>
            <person name="Isbrandt T."/>
            <person name="Kuo A."/>
            <person name="Sato A."/>
            <person name="Lyhne E.K."/>
            <person name="Kogle M.E."/>
            <person name="Wiebenga A."/>
            <person name="Kun R.S."/>
            <person name="Lubbers R.J."/>
            <person name="Makela M.R."/>
            <person name="Barry K."/>
            <person name="Chovatia M."/>
            <person name="Clum A."/>
            <person name="Daum C."/>
            <person name="Haridas S."/>
            <person name="He G."/>
            <person name="LaButti K."/>
            <person name="Lipzen A."/>
            <person name="Mondo S."/>
            <person name="Riley R."/>
            <person name="Salamov A."/>
            <person name="Simmons B.A."/>
            <person name="Magnuson J.K."/>
            <person name="Henrissat B."/>
            <person name="Mortensen U.H."/>
            <person name="Larsen T.O."/>
            <person name="Devries R.P."/>
            <person name="Grigoriev I.V."/>
            <person name="Machida M."/>
            <person name="Baker S.E."/>
            <person name="Andersen M.R."/>
        </authorList>
    </citation>
    <scope>NUCLEOTIDE SEQUENCE [LARGE SCALE GENOMIC DNA]</scope>
    <source>
        <strain evidence="2 3">CBS 151.66</strain>
    </source>
</reference>
<gene>
    <name evidence="2" type="ORF">BDV29DRAFT_180329</name>
</gene>
<proteinExistence type="predicted"/>
<evidence type="ECO:0000313" key="2">
    <source>
        <dbReference type="EMBL" id="KAB8070744.1"/>
    </source>
</evidence>
<sequence>MPHTFSTRDYQCFAFATLFILFSYFVVDYPVSHCSLFGSSICFHETRVLYDDIQMLSGELYSEHIHPQDSRTPGEELD</sequence>
<dbReference type="Proteomes" id="UP000326565">
    <property type="component" value="Unassembled WGS sequence"/>
</dbReference>
<organism evidence="2 3">
    <name type="scientific">Aspergillus leporis</name>
    <dbReference type="NCBI Taxonomy" id="41062"/>
    <lineage>
        <taxon>Eukaryota</taxon>
        <taxon>Fungi</taxon>
        <taxon>Dikarya</taxon>
        <taxon>Ascomycota</taxon>
        <taxon>Pezizomycotina</taxon>
        <taxon>Eurotiomycetes</taxon>
        <taxon>Eurotiomycetidae</taxon>
        <taxon>Eurotiales</taxon>
        <taxon>Aspergillaceae</taxon>
        <taxon>Aspergillus</taxon>
        <taxon>Aspergillus subgen. Circumdati</taxon>
    </lineage>
</organism>
<dbReference type="EMBL" id="ML732292">
    <property type="protein sequence ID" value="KAB8070744.1"/>
    <property type="molecule type" value="Genomic_DNA"/>
</dbReference>